<gene>
    <name evidence="2" type="ORF">OF122_14145</name>
</gene>
<keyword evidence="3" id="KW-1185">Reference proteome</keyword>
<accession>A0ABY6IPD8</accession>
<sequence>MTNEAAADREIDVRTLVPAQRHQTIFAVIDSLAPGDGFELINDHDPKPLRYQLEAEYPGYCSWTYLQQGPEVWRVQIRRITAAA</sequence>
<protein>
    <submittedName>
        <fullName evidence="2">DUF2249 domain-containing protein</fullName>
    </submittedName>
</protein>
<evidence type="ECO:0000313" key="2">
    <source>
        <dbReference type="EMBL" id="UYQ71182.1"/>
    </source>
</evidence>
<feature type="domain" description="DUF2249" evidence="1">
    <location>
        <begin position="10"/>
        <end position="79"/>
    </location>
</feature>
<dbReference type="Proteomes" id="UP001163882">
    <property type="component" value="Chromosome"/>
</dbReference>
<evidence type="ECO:0000313" key="3">
    <source>
        <dbReference type="Proteomes" id="UP001163882"/>
    </source>
</evidence>
<proteinExistence type="predicted"/>
<reference evidence="2" key="1">
    <citation type="submission" date="2022-10" db="EMBL/GenBank/DDBJ databases">
        <title>YIM 151497 complete genome.</title>
        <authorList>
            <person name="Chen X."/>
        </authorList>
    </citation>
    <scope>NUCLEOTIDE SEQUENCE</scope>
    <source>
        <strain evidence="2">YIM 151497</strain>
    </source>
</reference>
<dbReference type="Pfam" id="PF10006">
    <property type="entry name" value="DUF2249"/>
    <property type="match status" value="1"/>
</dbReference>
<dbReference type="EMBL" id="CP107716">
    <property type="protein sequence ID" value="UYQ71182.1"/>
    <property type="molecule type" value="Genomic_DNA"/>
</dbReference>
<dbReference type="RefSeq" id="WP_264224842.1">
    <property type="nucleotide sequence ID" value="NZ_CP107716.1"/>
</dbReference>
<evidence type="ECO:0000259" key="1">
    <source>
        <dbReference type="Pfam" id="PF10006"/>
    </source>
</evidence>
<dbReference type="InterPro" id="IPR018720">
    <property type="entry name" value="DUF2249"/>
</dbReference>
<organism evidence="2 3">
    <name type="scientific">Pelagibacterium flavum</name>
    <dbReference type="NCBI Taxonomy" id="2984530"/>
    <lineage>
        <taxon>Bacteria</taxon>
        <taxon>Pseudomonadati</taxon>
        <taxon>Pseudomonadota</taxon>
        <taxon>Alphaproteobacteria</taxon>
        <taxon>Hyphomicrobiales</taxon>
        <taxon>Devosiaceae</taxon>
        <taxon>Pelagibacterium</taxon>
    </lineage>
</organism>
<name>A0ABY6IPD8_9HYPH</name>